<name>A0A1S1N449_9GAMM</name>
<reference evidence="2 3" key="1">
    <citation type="submission" date="2016-10" db="EMBL/GenBank/DDBJ databases">
        <title>Pseudoalteromonas amylolytica sp. nov., isolated from the surface seawater.</title>
        <authorList>
            <person name="Wu Y.-H."/>
            <person name="Cheng H."/>
            <person name="Jin X.-B."/>
            <person name="Wang C.-S."/>
            <person name="Xu X.-W."/>
        </authorList>
    </citation>
    <scope>NUCLEOTIDE SEQUENCE [LARGE SCALE GENOMIC DNA]</scope>
    <source>
        <strain evidence="2 3">JCM 12483</strain>
    </source>
</reference>
<feature type="chain" id="PRO_5010386351" description="Orphan protein" evidence="1">
    <location>
        <begin position="22"/>
        <end position="77"/>
    </location>
</feature>
<protein>
    <recommendedName>
        <fullName evidence="4">Orphan protein</fullName>
    </recommendedName>
</protein>
<evidence type="ECO:0000256" key="1">
    <source>
        <dbReference type="SAM" id="SignalP"/>
    </source>
</evidence>
<comment type="caution">
    <text evidence="2">The sequence shown here is derived from an EMBL/GenBank/DDBJ whole genome shotgun (WGS) entry which is preliminary data.</text>
</comment>
<keyword evidence="3" id="KW-1185">Reference proteome</keyword>
<evidence type="ECO:0008006" key="4">
    <source>
        <dbReference type="Google" id="ProtNLM"/>
    </source>
</evidence>
<dbReference type="AlphaFoldDB" id="A0A1S1N449"/>
<keyword evidence="1" id="KW-0732">Signal</keyword>
<organism evidence="2 3">
    <name type="scientific">Pseudoalteromonas byunsanensis</name>
    <dbReference type="NCBI Taxonomy" id="327939"/>
    <lineage>
        <taxon>Bacteria</taxon>
        <taxon>Pseudomonadati</taxon>
        <taxon>Pseudomonadota</taxon>
        <taxon>Gammaproteobacteria</taxon>
        <taxon>Alteromonadales</taxon>
        <taxon>Pseudoalteromonadaceae</taxon>
        <taxon>Pseudoalteromonas</taxon>
    </lineage>
</organism>
<dbReference type="EMBL" id="MNAN01000035">
    <property type="protein sequence ID" value="OHU94178.1"/>
    <property type="molecule type" value="Genomic_DNA"/>
</dbReference>
<feature type="signal peptide" evidence="1">
    <location>
        <begin position="1"/>
        <end position="21"/>
    </location>
</feature>
<accession>A0A1S1N449</accession>
<dbReference type="PROSITE" id="PS51257">
    <property type="entry name" value="PROKAR_LIPOPROTEIN"/>
    <property type="match status" value="1"/>
</dbReference>
<evidence type="ECO:0000313" key="3">
    <source>
        <dbReference type="Proteomes" id="UP000180253"/>
    </source>
</evidence>
<dbReference type="RefSeq" id="WP_070993465.1">
    <property type="nucleotide sequence ID" value="NZ_CBCSHD010000011.1"/>
</dbReference>
<dbReference type="Proteomes" id="UP000180253">
    <property type="component" value="Unassembled WGS sequence"/>
</dbReference>
<proteinExistence type="predicted"/>
<dbReference type="STRING" id="327939.BIW53_18400"/>
<gene>
    <name evidence="2" type="ORF">BIW53_18400</name>
</gene>
<sequence>MKVLTAIVTLILMSGCQTNTSAELNACAQQNFQCEAQCERAAPKGSLSAQVCSGECTDEFNHCKSQIEQLTKRSNIL</sequence>
<evidence type="ECO:0000313" key="2">
    <source>
        <dbReference type="EMBL" id="OHU94178.1"/>
    </source>
</evidence>
<dbReference type="OrthoDB" id="6312485at2"/>